<sequence>MYKTVRRLQTLVLAAILTISAPTAAQAASAAVPETPVSLHMDMNSRGVSIYNGYTSYVMGYRASENDTFTVTSDENGVDLEDVTMNYYLLTYMGDSQKYLECTVHGLRPGAHYPVVRPETVEKERESGDLYDYLERCYMVEFEWENTRKTYYFSLYPENEMDEYRNLHLGKWEQDNKGWRYRYDGEYLTSWVQVEDTWYYMGPDGYMETGWLEYKGDWYYLDPTTGAMRTNCTVDGFKINGSGIRV</sequence>
<evidence type="ECO:0000256" key="3">
    <source>
        <dbReference type="SAM" id="SignalP"/>
    </source>
</evidence>
<feature type="signal peptide" evidence="3">
    <location>
        <begin position="1"/>
        <end position="27"/>
    </location>
</feature>
<organism evidence="4 5">
    <name type="scientific">Candidatus Enterocloster excrementipullorum</name>
    <dbReference type="NCBI Taxonomy" id="2838559"/>
    <lineage>
        <taxon>Bacteria</taxon>
        <taxon>Bacillati</taxon>
        <taxon>Bacillota</taxon>
        <taxon>Clostridia</taxon>
        <taxon>Lachnospirales</taxon>
        <taxon>Lachnospiraceae</taxon>
        <taxon>Enterocloster</taxon>
    </lineage>
</organism>
<feature type="repeat" description="Cell wall-binding" evidence="2">
    <location>
        <begin position="188"/>
        <end position="207"/>
    </location>
</feature>
<keyword evidence="3" id="KW-0732">Signal</keyword>
<dbReference type="Gene3D" id="2.10.270.10">
    <property type="entry name" value="Cholin Binding"/>
    <property type="match status" value="1"/>
</dbReference>
<reference evidence="4" key="1">
    <citation type="journal article" date="2021" name="PeerJ">
        <title>Extensive microbial diversity within the chicken gut microbiome revealed by metagenomics and culture.</title>
        <authorList>
            <person name="Gilroy R."/>
            <person name="Ravi A."/>
            <person name="Getino M."/>
            <person name="Pursley I."/>
            <person name="Horton D.L."/>
            <person name="Alikhan N.F."/>
            <person name="Baker D."/>
            <person name="Gharbi K."/>
            <person name="Hall N."/>
            <person name="Watson M."/>
            <person name="Adriaenssens E.M."/>
            <person name="Foster-Nyarko E."/>
            <person name="Jarju S."/>
            <person name="Secka A."/>
            <person name="Antonio M."/>
            <person name="Oren A."/>
            <person name="Chaudhuri R.R."/>
            <person name="La Ragione R."/>
            <person name="Hildebrand F."/>
            <person name="Pallen M.J."/>
        </authorList>
    </citation>
    <scope>NUCLEOTIDE SEQUENCE</scope>
    <source>
        <strain evidence="4">CHK180-15479</strain>
    </source>
</reference>
<dbReference type="AlphaFoldDB" id="A0A9D2MYB2"/>
<comment type="caution">
    <text evidence="4">The sequence shown here is derived from an EMBL/GenBank/DDBJ whole genome shotgun (WGS) entry which is preliminary data.</text>
</comment>
<feature type="chain" id="PRO_5038537251" description="Cell wall-binding protein" evidence="3">
    <location>
        <begin position="28"/>
        <end position="246"/>
    </location>
</feature>
<evidence type="ECO:0000256" key="2">
    <source>
        <dbReference type="PROSITE-ProRule" id="PRU00591"/>
    </source>
</evidence>
<evidence type="ECO:0000313" key="4">
    <source>
        <dbReference type="EMBL" id="HJC04729.1"/>
    </source>
</evidence>
<name>A0A9D2MYB2_9FIRM</name>
<accession>A0A9D2MYB2</accession>
<evidence type="ECO:0000256" key="1">
    <source>
        <dbReference type="ARBA" id="ARBA00022737"/>
    </source>
</evidence>
<dbReference type="Pfam" id="PF19127">
    <property type="entry name" value="Choline_bind_3"/>
    <property type="match status" value="1"/>
</dbReference>
<reference evidence="4" key="2">
    <citation type="submission" date="2021-04" db="EMBL/GenBank/DDBJ databases">
        <authorList>
            <person name="Gilroy R."/>
        </authorList>
    </citation>
    <scope>NUCLEOTIDE SEQUENCE</scope>
    <source>
        <strain evidence="4">CHK180-15479</strain>
    </source>
</reference>
<dbReference type="InterPro" id="IPR018337">
    <property type="entry name" value="Cell_wall/Cho-bd_repeat"/>
</dbReference>
<dbReference type="SUPFAM" id="SSF69360">
    <property type="entry name" value="Cell wall binding repeat"/>
    <property type="match status" value="1"/>
</dbReference>
<dbReference type="Proteomes" id="UP000823910">
    <property type="component" value="Unassembled WGS sequence"/>
</dbReference>
<dbReference type="PROSITE" id="PS51170">
    <property type="entry name" value="CW"/>
    <property type="match status" value="1"/>
</dbReference>
<proteinExistence type="predicted"/>
<gene>
    <name evidence="4" type="ORF">H9704_00985</name>
</gene>
<evidence type="ECO:0000313" key="5">
    <source>
        <dbReference type="Proteomes" id="UP000823910"/>
    </source>
</evidence>
<evidence type="ECO:0008006" key="6">
    <source>
        <dbReference type="Google" id="ProtNLM"/>
    </source>
</evidence>
<dbReference type="EMBL" id="DWWT01000002">
    <property type="protein sequence ID" value="HJC04729.1"/>
    <property type="molecule type" value="Genomic_DNA"/>
</dbReference>
<keyword evidence="1" id="KW-0677">Repeat</keyword>
<protein>
    <recommendedName>
        <fullName evidence="6">Cell wall-binding protein</fullName>
    </recommendedName>
</protein>